<sequence length="629" mass="73170">MDFDPLSISLEEVEESEKLETISDVVENLSQQFASLGKKPQSLLHSFSNLSLPNERKNFDQTLEKLESFVINSNQIKENLTETENLKTLSRHYRWSSQFYNNHSICDNIQTACDNCKRMIHLEQDLSTLSSKSRKLSKSLGVLYKISQSLGLEFHMEIEDDSVLLTLAVETLLIDINFQMGGLAEEVSIVILLGDDEISKPEYSQEFVDCLNNGNVLNNFREFKFKLSCLVKFAELLSKYQGLEFNEFYSNSQKKLEQLIESKISKKCEGSVICLNTKNDDLNNLTKYKIILTLGEFNNTIYKNPIDNQSKQTQICLSLIFRHPLIITKDQLCLFFDNLELNENNNNDNNNNNNNTNNNNENTEIQSSKKNLNFNDNINFEESSIFELLLISNPNKKKRKIKNNNNNVNSNSNNNNNNDNDNNNDNNNNDNNDKNNDKNILTHPWKYIFKSKNFIKFHFINDFHNGLIITKFPIFQVENIPNIIKLIKQQILFNQMFVSCFNKKNKNKSQKIITDSGNENENQNQKMKMKNCSVNISINPPKEISIDFLNLKPENLKIQIIISIPLESEIQLELYINGKNPQNQLQKECKQHLIQILLKEKQIPQMFPIIYKYFSNELTDLKNKKRRFN</sequence>
<evidence type="ECO:0000313" key="3">
    <source>
        <dbReference type="Proteomes" id="UP001150062"/>
    </source>
</evidence>
<protein>
    <submittedName>
        <fullName evidence="2">Protein mtl1-related</fullName>
    </submittedName>
</protein>
<name>A0ABQ8YXR6_9EUKA</name>
<feature type="region of interest" description="Disordered" evidence="1">
    <location>
        <begin position="398"/>
        <end position="437"/>
    </location>
</feature>
<gene>
    <name evidence="2" type="ORF">M0813_16861</name>
</gene>
<proteinExistence type="predicted"/>
<dbReference type="EMBL" id="JAOAOG010000098">
    <property type="protein sequence ID" value="KAJ6249441.1"/>
    <property type="molecule type" value="Genomic_DNA"/>
</dbReference>
<feature type="compositionally biased region" description="Low complexity" evidence="1">
    <location>
        <begin position="403"/>
        <end position="430"/>
    </location>
</feature>
<comment type="caution">
    <text evidence="2">The sequence shown here is derived from an EMBL/GenBank/DDBJ whole genome shotgun (WGS) entry which is preliminary data.</text>
</comment>
<organism evidence="2 3">
    <name type="scientific">Anaeramoeba flamelloides</name>
    <dbReference type="NCBI Taxonomy" id="1746091"/>
    <lineage>
        <taxon>Eukaryota</taxon>
        <taxon>Metamonada</taxon>
        <taxon>Anaeramoebidae</taxon>
        <taxon>Anaeramoeba</taxon>
    </lineage>
</organism>
<dbReference type="Proteomes" id="UP001150062">
    <property type="component" value="Unassembled WGS sequence"/>
</dbReference>
<reference evidence="2" key="1">
    <citation type="submission" date="2022-08" db="EMBL/GenBank/DDBJ databases">
        <title>Novel sulfate-reducing endosymbionts in the free-living metamonad Anaeramoeba.</title>
        <authorList>
            <person name="Jerlstrom-Hultqvist J."/>
            <person name="Cepicka I."/>
            <person name="Gallot-Lavallee L."/>
            <person name="Salas-Leiva D."/>
            <person name="Curtis B.A."/>
            <person name="Zahonova K."/>
            <person name="Pipaliya S."/>
            <person name="Dacks J."/>
            <person name="Roger A.J."/>
        </authorList>
    </citation>
    <scope>NUCLEOTIDE SEQUENCE</scope>
    <source>
        <strain evidence="2">Schooner1</strain>
    </source>
</reference>
<evidence type="ECO:0000256" key="1">
    <source>
        <dbReference type="SAM" id="MobiDB-lite"/>
    </source>
</evidence>
<feature type="compositionally biased region" description="Low complexity" evidence="1">
    <location>
        <begin position="344"/>
        <end position="364"/>
    </location>
</feature>
<feature type="region of interest" description="Disordered" evidence="1">
    <location>
        <begin position="344"/>
        <end position="365"/>
    </location>
</feature>
<accession>A0ABQ8YXR6</accession>
<keyword evidence="3" id="KW-1185">Reference proteome</keyword>
<evidence type="ECO:0000313" key="2">
    <source>
        <dbReference type="EMBL" id="KAJ6249441.1"/>
    </source>
</evidence>